<name>B1LUG3_METRJ</name>
<dbReference type="KEGG" id="mrd:Mrad2831_1986"/>
<protein>
    <submittedName>
        <fullName evidence="1">Uncharacterized protein</fullName>
    </submittedName>
</protein>
<dbReference type="EMBL" id="CP001001">
    <property type="protein sequence ID" value="ACB23981.1"/>
    <property type="molecule type" value="Genomic_DNA"/>
</dbReference>
<dbReference type="STRING" id="426355.Mrad2831_1986"/>
<accession>B1LUG3</accession>
<dbReference type="AlphaFoldDB" id="B1LUG3"/>
<dbReference type="RefSeq" id="WP_012318965.1">
    <property type="nucleotide sequence ID" value="NC_010505.1"/>
</dbReference>
<evidence type="ECO:0000313" key="2">
    <source>
        <dbReference type="Proteomes" id="UP000006589"/>
    </source>
</evidence>
<proteinExistence type="predicted"/>
<dbReference type="Proteomes" id="UP000006589">
    <property type="component" value="Chromosome"/>
</dbReference>
<dbReference type="HOGENOM" id="CLU_2523753_0_0_5"/>
<reference evidence="1 2" key="1">
    <citation type="submission" date="2008-03" db="EMBL/GenBank/DDBJ databases">
        <title>Complete sequence of chromosome of Methylobacterium radiotolerans JCM 2831.</title>
        <authorList>
            <consortium name="US DOE Joint Genome Institute"/>
            <person name="Copeland A."/>
            <person name="Lucas S."/>
            <person name="Lapidus A."/>
            <person name="Glavina del Rio T."/>
            <person name="Dalin E."/>
            <person name="Tice H."/>
            <person name="Bruce D."/>
            <person name="Goodwin L."/>
            <person name="Pitluck S."/>
            <person name="Kiss H."/>
            <person name="Brettin T."/>
            <person name="Detter J.C."/>
            <person name="Han C."/>
            <person name="Kuske C.R."/>
            <person name="Schmutz J."/>
            <person name="Larimer F."/>
            <person name="Land M."/>
            <person name="Hauser L."/>
            <person name="Kyrpides N."/>
            <person name="Mikhailova N."/>
            <person name="Marx C.J."/>
            <person name="Richardson P."/>
        </authorList>
    </citation>
    <scope>NUCLEOTIDE SEQUENCE [LARGE SCALE GENOMIC DNA]</scope>
    <source>
        <strain evidence="2">ATCC 27329 / DSM 1819 / JCM 2831 / NBRC 15690 / NCIMB 10815 / 0-1</strain>
    </source>
</reference>
<gene>
    <name evidence="1" type="ordered locus">Mrad2831_1986</name>
</gene>
<dbReference type="PATRIC" id="fig|426355.14.peg.2046"/>
<evidence type="ECO:0000313" key="1">
    <source>
        <dbReference type="EMBL" id="ACB23981.1"/>
    </source>
</evidence>
<sequence length="84" mass="8965">MNTKAEQTFLDSPQFEGAKDGAREGLALKGFTADDDTIGTIAMSVLIRFIEAGGYEIQAVEETMAMVLSVTARLQTQSAPGSQH</sequence>
<dbReference type="GeneID" id="6138015"/>
<organism evidence="1 2">
    <name type="scientific">Methylobacterium radiotolerans (strain ATCC 27329 / DSM 1819 / JCM 2831 / NBRC 15690 / NCIMB 10815 / 0-1)</name>
    <dbReference type="NCBI Taxonomy" id="426355"/>
    <lineage>
        <taxon>Bacteria</taxon>
        <taxon>Pseudomonadati</taxon>
        <taxon>Pseudomonadota</taxon>
        <taxon>Alphaproteobacteria</taxon>
        <taxon>Hyphomicrobiales</taxon>
        <taxon>Methylobacteriaceae</taxon>
        <taxon>Methylobacterium</taxon>
    </lineage>
</organism>